<evidence type="ECO:0000256" key="7">
    <source>
        <dbReference type="ARBA" id="ARBA00023033"/>
    </source>
</evidence>
<dbReference type="OrthoDB" id="1470350at2759"/>
<dbReference type="Proteomes" id="UP000789390">
    <property type="component" value="Unassembled WGS sequence"/>
</dbReference>
<comment type="similarity">
    <text evidence="3 10">Belongs to the cytochrome P450 family.</text>
</comment>
<keyword evidence="7 10" id="KW-0503">Monooxygenase</keyword>
<dbReference type="InterPro" id="IPR002401">
    <property type="entry name" value="Cyt_P450_E_grp-I"/>
</dbReference>
<keyword evidence="12" id="KW-1185">Reference proteome</keyword>
<dbReference type="InterPro" id="IPR017972">
    <property type="entry name" value="Cyt_P450_CS"/>
</dbReference>
<dbReference type="GO" id="GO:0016705">
    <property type="term" value="F:oxidoreductase activity, acting on paired donors, with incorporation or reduction of molecular oxygen"/>
    <property type="evidence" value="ECO:0007669"/>
    <property type="project" value="InterPro"/>
</dbReference>
<dbReference type="Gene3D" id="1.10.630.10">
    <property type="entry name" value="Cytochrome P450"/>
    <property type="match status" value="1"/>
</dbReference>
<dbReference type="GO" id="GO:0005789">
    <property type="term" value="C:endoplasmic reticulum membrane"/>
    <property type="evidence" value="ECO:0007669"/>
    <property type="project" value="UniProtKB-SubCell"/>
</dbReference>
<keyword evidence="6 9" id="KW-0408">Iron</keyword>
<comment type="subcellular location">
    <subcellularLocation>
        <location evidence="2">Endoplasmic reticulum membrane</location>
    </subcellularLocation>
</comment>
<keyword evidence="8" id="KW-0472">Membrane</keyword>
<dbReference type="PROSITE" id="PS00086">
    <property type="entry name" value="CYTOCHROME_P450"/>
    <property type="match status" value="1"/>
</dbReference>
<evidence type="ECO:0000256" key="1">
    <source>
        <dbReference type="ARBA" id="ARBA00001971"/>
    </source>
</evidence>
<dbReference type="Pfam" id="PF00067">
    <property type="entry name" value="p450"/>
    <property type="match status" value="1"/>
</dbReference>
<dbReference type="InterPro" id="IPR050196">
    <property type="entry name" value="Cytochrome_P450_Monoox"/>
</dbReference>
<evidence type="ECO:0000256" key="10">
    <source>
        <dbReference type="RuleBase" id="RU000461"/>
    </source>
</evidence>
<evidence type="ECO:0008006" key="13">
    <source>
        <dbReference type="Google" id="ProtNLM"/>
    </source>
</evidence>
<proteinExistence type="inferred from homology"/>
<accession>A0A8J2RJM0</accession>
<evidence type="ECO:0000256" key="6">
    <source>
        <dbReference type="ARBA" id="ARBA00023004"/>
    </source>
</evidence>
<dbReference type="SUPFAM" id="SSF48264">
    <property type="entry name" value="Cytochrome P450"/>
    <property type="match status" value="1"/>
</dbReference>
<evidence type="ECO:0000313" key="11">
    <source>
        <dbReference type="EMBL" id="CAH0101008.1"/>
    </source>
</evidence>
<dbReference type="PANTHER" id="PTHR24291">
    <property type="entry name" value="CYTOCHROME P450 FAMILY 4"/>
    <property type="match status" value="1"/>
</dbReference>
<protein>
    <recommendedName>
        <fullName evidence="13">Cytochrome p450</fullName>
    </recommendedName>
</protein>
<organism evidence="11 12">
    <name type="scientific">Daphnia galeata</name>
    <dbReference type="NCBI Taxonomy" id="27404"/>
    <lineage>
        <taxon>Eukaryota</taxon>
        <taxon>Metazoa</taxon>
        <taxon>Ecdysozoa</taxon>
        <taxon>Arthropoda</taxon>
        <taxon>Crustacea</taxon>
        <taxon>Branchiopoda</taxon>
        <taxon>Diplostraca</taxon>
        <taxon>Cladocera</taxon>
        <taxon>Anomopoda</taxon>
        <taxon>Daphniidae</taxon>
        <taxon>Daphnia</taxon>
    </lineage>
</organism>
<dbReference type="GO" id="GO:0004497">
    <property type="term" value="F:monooxygenase activity"/>
    <property type="evidence" value="ECO:0007669"/>
    <property type="project" value="UniProtKB-KW"/>
</dbReference>
<keyword evidence="5" id="KW-0256">Endoplasmic reticulum</keyword>
<dbReference type="PRINTS" id="PR00385">
    <property type="entry name" value="P450"/>
</dbReference>
<evidence type="ECO:0000256" key="8">
    <source>
        <dbReference type="ARBA" id="ARBA00023136"/>
    </source>
</evidence>
<keyword evidence="4 9" id="KW-0349">Heme</keyword>
<evidence type="ECO:0000256" key="4">
    <source>
        <dbReference type="ARBA" id="ARBA00022617"/>
    </source>
</evidence>
<dbReference type="GO" id="GO:0020037">
    <property type="term" value="F:heme binding"/>
    <property type="evidence" value="ECO:0007669"/>
    <property type="project" value="InterPro"/>
</dbReference>
<evidence type="ECO:0000256" key="2">
    <source>
        <dbReference type="ARBA" id="ARBA00004586"/>
    </source>
</evidence>
<sequence length="510" mass="59019">MGLFLAFLLAVYYWVWSRSRFVRLINAIPGPKALPLLGNVLDLNVNHDEFLRVANFKWIKEHGSIYRVWFTLRPMIGIAAPEFLEPIFTNSATAIAKSIEYDVLISGFGKSLPLAKADLWKKNRRILNPTFNVNILNNFMGAFNDKSLVCAREIEEAVQCNNGGEINVFPIMTRCTLDIICETAMGEKKLSDEEKANYIKNIHGFQNVFQLRLKRPWLRLDWIFKLSDPGRRNKQFCQGIRDFSEMLIKDRRKLLKQIRNNEKKNECQNGIDIDGDKKEKNMVYMDRLIKESDVNGNFTHDEMIDEVSAMMAGGHDTSTLTFTWFLYMMARNPEKQELVMDELNLVFGGTDRSCSSEDLLELKYLECCIKETMRLYPSVPFVLRHLPEDIEIDGYILPKDVTIGVMIYGMHHNPRVYPDPESFKPERFFPENSVGRHSYAFIPFSAGPRNCIGQKFAMLELKVVLANLLRRFQFSLRDPTEPKIECLMEITIKPKTNVNLIVSKRDLQVL</sequence>
<keyword evidence="10" id="KW-0560">Oxidoreductase</keyword>
<evidence type="ECO:0000256" key="9">
    <source>
        <dbReference type="PIRSR" id="PIRSR602401-1"/>
    </source>
</evidence>
<evidence type="ECO:0000313" key="12">
    <source>
        <dbReference type="Proteomes" id="UP000789390"/>
    </source>
</evidence>
<comment type="cofactor">
    <cofactor evidence="1 9">
        <name>heme</name>
        <dbReference type="ChEBI" id="CHEBI:30413"/>
    </cofactor>
</comment>
<dbReference type="InterPro" id="IPR001128">
    <property type="entry name" value="Cyt_P450"/>
</dbReference>
<evidence type="ECO:0000256" key="3">
    <source>
        <dbReference type="ARBA" id="ARBA00010617"/>
    </source>
</evidence>
<dbReference type="EMBL" id="CAKKLH010000048">
    <property type="protein sequence ID" value="CAH0101008.1"/>
    <property type="molecule type" value="Genomic_DNA"/>
</dbReference>
<dbReference type="PANTHER" id="PTHR24291:SF189">
    <property type="entry name" value="CYTOCHROME P450 4C3-RELATED"/>
    <property type="match status" value="1"/>
</dbReference>
<gene>
    <name evidence="11" type="ORF">DGAL_LOCUS3304</name>
</gene>
<dbReference type="PRINTS" id="PR00463">
    <property type="entry name" value="EP450I"/>
</dbReference>
<dbReference type="AlphaFoldDB" id="A0A8J2RJM0"/>
<evidence type="ECO:0000256" key="5">
    <source>
        <dbReference type="ARBA" id="ARBA00022824"/>
    </source>
</evidence>
<dbReference type="InterPro" id="IPR036396">
    <property type="entry name" value="Cyt_P450_sf"/>
</dbReference>
<name>A0A8J2RJM0_9CRUS</name>
<comment type="caution">
    <text evidence="11">The sequence shown here is derived from an EMBL/GenBank/DDBJ whole genome shotgun (WGS) entry which is preliminary data.</text>
</comment>
<keyword evidence="9 10" id="KW-0479">Metal-binding</keyword>
<dbReference type="GO" id="GO:0005506">
    <property type="term" value="F:iron ion binding"/>
    <property type="evidence" value="ECO:0007669"/>
    <property type="project" value="InterPro"/>
</dbReference>
<reference evidence="11" key="1">
    <citation type="submission" date="2021-11" db="EMBL/GenBank/DDBJ databases">
        <authorList>
            <person name="Schell T."/>
        </authorList>
    </citation>
    <scope>NUCLEOTIDE SEQUENCE</scope>
    <source>
        <strain evidence="11">M5</strain>
    </source>
</reference>
<feature type="binding site" description="axial binding residue" evidence="9">
    <location>
        <position position="451"/>
    </location>
    <ligand>
        <name>heme</name>
        <dbReference type="ChEBI" id="CHEBI:30413"/>
    </ligand>
    <ligandPart>
        <name>Fe</name>
        <dbReference type="ChEBI" id="CHEBI:18248"/>
    </ligandPart>
</feature>
<dbReference type="CDD" id="cd20628">
    <property type="entry name" value="CYP4"/>
    <property type="match status" value="1"/>
</dbReference>